<organism evidence="1 2">
    <name type="scientific">Gordonia phage Azula</name>
    <dbReference type="NCBI Taxonomy" id="2762397"/>
    <lineage>
        <taxon>Viruses</taxon>
        <taxon>Duplodnaviria</taxon>
        <taxon>Heunggongvirae</taxon>
        <taxon>Uroviricota</taxon>
        <taxon>Caudoviricetes</taxon>
        <taxon>Jujuvirus</taxon>
        <taxon>Jujuvirus azula</taxon>
    </lineage>
</organism>
<dbReference type="Proteomes" id="UP000515801">
    <property type="component" value="Segment"/>
</dbReference>
<protein>
    <submittedName>
        <fullName evidence="1">Head-to-tail stopper</fullName>
    </submittedName>
</protein>
<name>A0A7G8LKP8_9CAUD</name>
<keyword evidence="2" id="KW-1185">Reference proteome</keyword>
<dbReference type="EMBL" id="MT723935">
    <property type="protein sequence ID" value="QNJ57820.1"/>
    <property type="molecule type" value="Genomic_DNA"/>
</dbReference>
<evidence type="ECO:0000313" key="1">
    <source>
        <dbReference type="EMBL" id="QNJ57820.1"/>
    </source>
</evidence>
<dbReference type="GeneID" id="65128223"/>
<sequence length="119" mass="13571">MANFYTEQVEIVRPVTVSNKYNPEGSLSWEGAQRLPVPFGVEVQPRTQYETDENGTRVATRTVWWLCTPRGKNLDVEPTDRVAYAGRDLDVVGEIKRWPSPEFESGVDHVELTLEYKNG</sequence>
<dbReference type="KEGG" id="vg:65128223"/>
<reference evidence="1 2" key="1">
    <citation type="submission" date="2020-07" db="EMBL/GenBank/DDBJ databases">
        <authorList>
            <person name="McAllister N."/>
            <person name="Shin J."/>
            <person name="DeCesaris R."/>
            <person name="Khan R."/>
            <person name="Maida M.R."/>
            <person name="Meek G.M."/>
            <person name="Nagarkar R."/>
            <person name="Neopaney A."/>
            <person name="Oviedo V."/>
            <person name="Yang K.S."/>
            <person name="Butela K.A."/>
            <person name="Garlena R.A."/>
            <person name="Russell D.A."/>
            <person name="Pope W.H."/>
            <person name="Jacobs-Sera D."/>
            <person name="Hatfull G.F."/>
        </authorList>
    </citation>
    <scope>NUCLEOTIDE SEQUENCE [LARGE SCALE GENOMIC DNA]</scope>
</reference>
<accession>A0A7G8LKP8</accession>
<dbReference type="RefSeq" id="YP_010109935.1">
    <property type="nucleotide sequence ID" value="NC_055865.1"/>
</dbReference>
<gene>
    <name evidence="1" type="primary">9</name>
    <name evidence="1" type="ORF">SEA_AZULA_9</name>
</gene>
<proteinExistence type="predicted"/>
<evidence type="ECO:0000313" key="2">
    <source>
        <dbReference type="Proteomes" id="UP000515801"/>
    </source>
</evidence>